<keyword evidence="2" id="KW-0067">ATP-binding</keyword>
<accession>A0ABV8WFG6</accession>
<evidence type="ECO:0000313" key="2">
    <source>
        <dbReference type="EMBL" id="MFC4395259.1"/>
    </source>
</evidence>
<keyword evidence="3" id="KW-1185">Reference proteome</keyword>
<keyword evidence="2" id="KW-0547">Nucleotide-binding</keyword>
<proteinExistence type="predicted"/>
<dbReference type="GO" id="GO:0005524">
    <property type="term" value="F:ATP binding"/>
    <property type="evidence" value="ECO:0007669"/>
    <property type="project" value="UniProtKB-KW"/>
</dbReference>
<dbReference type="InterPro" id="IPR003594">
    <property type="entry name" value="HATPase_dom"/>
</dbReference>
<feature type="domain" description="Histidine kinase/HSP90-like ATPase" evidence="1">
    <location>
        <begin position="23"/>
        <end position="69"/>
    </location>
</feature>
<protein>
    <submittedName>
        <fullName evidence="2">ATP-binding protein</fullName>
    </submittedName>
</protein>
<name>A0ABV8WFG6_9MICC</name>
<comment type="caution">
    <text evidence="2">The sequence shown here is derived from an EMBL/GenBank/DDBJ whole genome shotgun (WGS) entry which is preliminary data.</text>
</comment>
<gene>
    <name evidence="2" type="ORF">ACFO0G_04085</name>
</gene>
<reference evidence="3" key="1">
    <citation type="journal article" date="2019" name="Int. J. Syst. Evol. Microbiol.">
        <title>The Global Catalogue of Microorganisms (GCM) 10K type strain sequencing project: providing services to taxonomists for standard genome sequencing and annotation.</title>
        <authorList>
            <consortium name="The Broad Institute Genomics Platform"/>
            <consortium name="The Broad Institute Genome Sequencing Center for Infectious Disease"/>
            <person name="Wu L."/>
            <person name="Ma J."/>
        </authorList>
    </citation>
    <scope>NUCLEOTIDE SEQUENCE [LARGE SCALE GENOMIC DNA]</scope>
    <source>
        <strain evidence="3">PJ61</strain>
    </source>
</reference>
<dbReference type="Proteomes" id="UP001595778">
    <property type="component" value="Unassembled WGS sequence"/>
</dbReference>
<dbReference type="Pfam" id="PF02518">
    <property type="entry name" value="HATPase_c"/>
    <property type="match status" value="1"/>
</dbReference>
<dbReference type="EMBL" id="JBHSDQ010000001">
    <property type="protein sequence ID" value="MFC4395259.1"/>
    <property type="molecule type" value="Genomic_DNA"/>
</dbReference>
<evidence type="ECO:0000313" key="3">
    <source>
        <dbReference type="Proteomes" id="UP001595778"/>
    </source>
</evidence>
<organism evidence="2 3">
    <name type="scientific">Arthrobacter sedimenti</name>
    <dbReference type="NCBI Taxonomy" id="2694931"/>
    <lineage>
        <taxon>Bacteria</taxon>
        <taxon>Bacillati</taxon>
        <taxon>Actinomycetota</taxon>
        <taxon>Actinomycetes</taxon>
        <taxon>Micrococcales</taxon>
        <taxon>Micrococcaceae</taxon>
        <taxon>Arthrobacter</taxon>
    </lineage>
</organism>
<evidence type="ECO:0000259" key="1">
    <source>
        <dbReference type="Pfam" id="PF02518"/>
    </source>
</evidence>
<dbReference type="InterPro" id="IPR036890">
    <property type="entry name" value="HATPase_C_sf"/>
</dbReference>
<dbReference type="SUPFAM" id="SSF55874">
    <property type="entry name" value="ATPase domain of HSP90 chaperone/DNA topoisomerase II/histidine kinase"/>
    <property type="match status" value="1"/>
</dbReference>
<dbReference type="Gene3D" id="3.30.565.10">
    <property type="entry name" value="Histidine kinase-like ATPase, C-terminal domain"/>
    <property type="match status" value="1"/>
</dbReference>
<dbReference type="RefSeq" id="WP_376976664.1">
    <property type="nucleotide sequence ID" value="NZ_JBHSDQ010000001.1"/>
</dbReference>
<sequence length="70" mass="7177">MRDQRCGPGPDFRPLCPRLRASAPGASTGRRSFGIGLALVREIASAAGGTVKVARTGPDGTTMELALPLA</sequence>